<dbReference type="Pfam" id="PF10091">
    <property type="entry name" value="Glycoamylase"/>
    <property type="match status" value="1"/>
</dbReference>
<evidence type="ECO:0000259" key="5">
    <source>
        <dbReference type="Pfam" id="PF10091"/>
    </source>
</evidence>
<protein>
    <submittedName>
        <fullName evidence="8">Cyclic beta 1-2 glucan synthetase</fullName>
    </submittedName>
    <submittedName>
        <fullName evidence="7">Cyclic beta-(1,2)-glucan synthase NdvB</fullName>
    </submittedName>
</protein>
<dbReference type="PANTHER" id="PTHR37469">
    <property type="entry name" value="CELLOBIONIC ACID PHOSPHORYLASE-RELATED"/>
    <property type="match status" value="1"/>
</dbReference>
<dbReference type="SUPFAM" id="SSF74650">
    <property type="entry name" value="Galactose mutarotase-like"/>
    <property type="match status" value="2"/>
</dbReference>
<dbReference type="EMBL" id="SMDX01000023">
    <property type="protein sequence ID" value="NMI23397.1"/>
    <property type="molecule type" value="Genomic_DNA"/>
</dbReference>
<feature type="transmembrane region" description="Helical" evidence="3">
    <location>
        <begin position="962"/>
        <end position="981"/>
    </location>
</feature>
<feature type="transmembrane region" description="Helical" evidence="3">
    <location>
        <begin position="424"/>
        <end position="443"/>
    </location>
</feature>
<dbReference type="Gene3D" id="2.60.420.10">
    <property type="entry name" value="Maltose phosphorylase, domain 3"/>
    <property type="match status" value="1"/>
</dbReference>
<dbReference type="GO" id="GO:0030246">
    <property type="term" value="F:carbohydrate binding"/>
    <property type="evidence" value="ECO:0007669"/>
    <property type="project" value="InterPro"/>
</dbReference>
<evidence type="ECO:0000313" key="7">
    <source>
        <dbReference type="EMBL" id="CAD0298245.1"/>
    </source>
</evidence>
<keyword evidence="2" id="KW-0808">Transferase</keyword>
<dbReference type="Pfam" id="PF06165">
    <property type="entry name" value="GH94_b-supersand"/>
    <property type="match status" value="2"/>
</dbReference>
<dbReference type="CDD" id="cd11753">
    <property type="entry name" value="GH94N_ChvB_NdvB_2_like"/>
    <property type="match status" value="1"/>
</dbReference>
<evidence type="ECO:0000256" key="3">
    <source>
        <dbReference type="SAM" id="Phobius"/>
    </source>
</evidence>
<dbReference type="InterPro" id="IPR011013">
    <property type="entry name" value="Gal_mutarotase_sf_dom"/>
</dbReference>
<dbReference type="Gene3D" id="1.50.10.10">
    <property type="match status" value="1"/>
</dbReference>
<reference evidence="9" key="2">
    <citation type="journal article" date="2020" name="Syst. Appl. Microbiol.">
        <title>Clarifying the taxonomy of the causal agent of bacterial leaf spot of lettuce through a polyphasic approach reveals that Xanthomonas cynarae Trebaol et al. 2000 emend. Timilsina et al. 2019 is a later heterotypic synonym of Xanthomonas hortorum Vauterin et al. 1995.</title>
        <authorList>
            <person name="Moriniere L."/>
            <person name="Burlet A."/>
            <person name="Rosenthal E.R."/>
            <person name="Nesme X."/>
            <person name="Portier P."/>
            <person name="Bull C.T."/>
            <person name="Lavire C."/>
            <person name="Fischer-Le Saux M."/>
            <person name="Bertolla F."/>
        </authorList>
    </citation>
    <scope>NUCLEOTIDE SEQUENCE [LARGE SCALE GENOMIC DNA]</scope>
    <source>
        <strain evidence="9">CFBP2533</strain>
    </source>
</reference>
<keyword evidence="3" id="KW-0472">Membrane</keyword>
<reference evidence="8" key="1">
    <citation type="submission" date="2019-03" db="EMBL/GenBank/DDBJ databases">
        <authorList>
            <person name="Moriniere L."/>
            <person name="Burlet A."/>
            <person name="Rosenthal E."/>
            <person name="Portier P."/>
            <person name="Lavire C."/>
            <person name="Nesme X."/>
            <person name="Bull C.T."/>
            <person name="Le Saux M."/>
            <person name="Bertolla F."/>
        </authorList>
    </citation>
    <scope>NUCLEOTIDE SEQUENCE</scope>
    <source>
        <strain evidence="8">CFBP2533</strain>
    </source>
</reference>
<reference evidence="7" key="4">
    <citation type="submission" date="2020-07" db="EMBL/GenBank/DDBJ databases">
        <authorList>
            <person name="Pothier F. J."/>
        </authorList>
    </citation>
    <scope>NUCLEOTIDE SEQUENCE</scope>
    <source>
        <strain evidence="7">CFBP 2533</strain>
    </source>
</reference>
<dbReference type="CDD" id="cd11756">
    <property type="entry name" value="GH94N_ChvB_NdvB_1_like"/>
    <property type="match status" value="1"/>
</dbReference>
<feature type="transmembrane region" description="Helical" evidence="3">
    <location>
        <begin position="455"/>
        <end position="483"/>
    </location>
</feature>
<dbReference type="RefSeq" id="WP_168959252.1">
    <property type="nucleotide sequence ID" value="NZ_CP103838.1"/>
</dbReference>
<feature type="domain" description="Glycosyl hydrolase 94 catalytic" evidence="6">
    <location>
        <begin position="2387"/>
        <end position="2812"/>
    </location>
</feature>
<dbReference type="EMBL" id="LR828261">
    <property type="protein sequence ID" value="CAD0298252.1"/>
    <property type="molecule type" value="Genomic_DNA"/>
</dbReference>
<dbReference type="PANTHER" id="PTHR37469:SF2">
    <property type="entry name" value="CELLOBIONIC ACID PHOSPHORYLASE"/>
    <property type="match status" value="1"/>
</dbReference>
<dbReference type="InterPro" id="IPR052047">
    <property type="entry name" value="GH94_Enzymes"/>
</dbReference>
<reference evidence="8" key="3">
    <citation type="journal article" date="2020" name="Syst. Appl. Microbiol.">
        <title>Clarifying the taxonomy of the causal agent of bacterial leaf spot of lettuce through a polyphasic approach reveals that Xanthomonas cynarae Trebaol et al. 2000 emend. Timilsina et al. 2019 is a later heterotypic synonym of Xanthomonas hortorum Vauterin et al. 1995.</title>
        <authorList>
            <person name="Moriniere L."/>
            <person name="Burlet A."/>
            <person name="Rosenthal E.R."/>
            <person name="Nesme X."/>
            <person name="Portier P."/>
            <person name="Bull C.T."/>
            <person name="Lavire C."/>
            <person name="Fischer-Le Saux M."/>
            <person name="Bertolla F."/>
        </authorList>
    </citation>
    <scope>NUCLEOTIDE SEQUENCE</scope>
    <source>
        <strain evidence="8">CFBP2533</strain>
    </source>
</reference>
<dbReference type="Pfam" id="PF17167">
    <property type="entry name" value="Glyco_hydro_94"/>
    <property type="match status" value="1"/>
</dbReference>
<dbReference type="GO" id="GO:0005975">
    <property type="term" value="P:carbohydrate metabolic process"/>
    <property type="evidence" value="ECO:0007669"/>
    <property type="project" value="InterPro"/>
</dbReference>
<accession>A0A6V7BA97</accession>
<evidence type="ECO:0000313" key="8">
    <source>
        <dbReference type="EMBL" id="NMI23397.1"/>
    </source>
</evidence>
<gene>
    <name evidence="7" type="primary">ndvB</name>
    <name evidence="7" type="ORF">CFBP2533_00450</name>
    <name evidence="8" type="ORF">E1J24_16510</name>
</gene>
<dbReference type="InterPro" id="IPR012341">
    <property type="entry name" value="6hp_glycosidase-like_sf"/>
</dbReference>
<evidence type="ECO:0000256" key="1">
    <source>
        <dbReference type="ARBA" id="ARBA00022676"/>
    </source>
</evidence>
<dbReference type="InterPro" id="IPR037824">
    <property type="entry name" value="GH94N_2_NdvB"/>
</dbReference>
<dbReference type="InterPro" id="IPR033432">
    <property type="entry name" value="GH94_catalytic"/>
</dbReference>
<dbReference type="Gene3D" id="1.50.10.140">
    <property type="match status" value="2"/>
</dbReference>
<evidence type="ECO:0000256" key="2">
    <source>
        <dbReference type="ARBA" id="ARBA00022679"/>
    </source>
</evidence>
<dbReference type="SMART" id="SM01068">
    <property type="entry name" value="CBM_X"/>
    <property type="match status" value="2"/>
</dbReference>
<evidence type="ECO:0000259" key="6">
    <source>
        <dbReference type="Pfam" id="PF17167"/>
    </source>
</evidence>
<feature type="domain" description="Glycosyl hydrolase 94 supersandwich" evidence="4">
    <location>
        <begin position="1590"/>
        <end position="1866"/>
    </location>
</feature>
<dbReference type="EMBL" id="LR828261">
    <property type="protein sequence ID" value="CAD0298245.1"/>
    <property type="molecule type" value="Genomic_DNA"/>
</dbReference>
<dbReference type="GO" id="GO:0016757">
    <property type="term" value="F:glycosyltransferase activity"/>
    <property type="evidence" value="ECO:0007669"/>
    <property type="project" value="UniProtKB-KW"/>
</dbReference>
<evidence type="ECO:0000259" key="4">
    <source>
        <dbReference type="Pfam" id="PF06165"/>
    </source>
</evidence>
<evidence type="ECO:0000313" key="9">
    <source>
        <dbReference type="Proteomes" id="UP000548771"/>
    </source>
</evidence>
<keyword evidence="1" id="KW-0328">Glycosyltransferase</keyword>
<dbReference type="InterPro" id="IPR037018">
    <property type="entry name" value="GH65_N"/>
</dbReference>
<keyword evidence="3" id="KW-1133">Transmembrane helix</keyword>
<dbReference type="SUPFAM" id="SSF48208">
    <property type="entry name" value="Six-hairpin glycosidases"/>
    <property type="match status" value="1"/>
</dbReference>
<feature type="domain" description="Glycoamylase-like" evidence="5">
    <location>
        <begin position="1343"/>
        <end position="1547"/>
    </location>
</feature>
<dbReference type="InterPro" id="IPR019282">
    <property type="entry name" value="Glycoamylase-like_cons_dom"/>
</dbReference>
<dbReference type="Proteomes" id="UP000548771">
    <property type="component" value="Unassembled WGS sequence"/>
</dbReference>
<dbReference type="InterPro" id="IPR037820">
    <property type="entry name" value="GH94N_NdvB"/>
</dbReference>
<feature type="domain" description="Glycosyl hydrolase 94 supersandwich" evidence="4">
    <location>
        <begin position="2104"/>
        <end position="2371"/>
    </location>
</feature>
<keyword evidence="3" id="KW-0812">Transmembrane</keyword>
<feature type="transmembrane region" description="Helical" evidence="3">
    <location>
        <begin position="838"/>
        <end position="855"/>
    </location>
</feature>
<sequence>MPPQRKASAFSLWWQSITQPAATLQHPSVRDAVPEGAALFGDEQMEALGHSLAQAHVLYTGPTRELLLSQLKFNERALGTAAARLTEMSADGLRLHPAGEWLLDNYYLVEEQIRLARQHLPPGYSRQLPRLRTSTSVGLPRVYELGLEVVAHGDGRVDTITLSRFIAAYQQVAPLKLGELWAIPIMLRLALIDNLRRIAEDIMHDGRDTRLAAHWAALLNATAAAQPKDVVVVVADMARSQPPATGAFVAELTRGIQGRGPVLSMASAWVEQWLASEGHSVEGLVHAESQRQAAEQVAISNSIGSLRFLDQMDWRDFVEAMSVVEQILRKDPADVYARMDFHTRDSYRHVVEHLAQRLDRDEPAVAECVLRLAAQPGSDAPVASHVGYYLVDTGLPLLRAALRDPAAPGTPKPPKPPRPRARRVALPVYLLPIAVIAVLWSGVLLQGVSALPPALWWITAGIALLAASELGIALVNWVATLWVRPHPLPRMDLSLGIPPDCRTLVVMPSMLASPEAIDELVDALEVHYLANRDEQLYFALLTDFLDAAQALLPGDMALVAHAAQHIDRLNAAYADAHGDRFFLLHRARQWNAGEGCWMGAERKRGKLEALNRLLCADDAPLQAAHEFLQVQGDVAALVQVRYVITLDSDTHLPRDAARALVGAMSHPLNVPRMDAAGQIVEAGYGILQPGLGTGMSEGGESRFARMFGIEPGIDPYTRVVSDVYQDLFGEGSFIGKGIYAVATFEQVLAGRFPDNRVLSHDLLEGCYVRAGLLSDVRLYERHPQRYATDAKRRARWVRGDWQLLPWLLPWVPDRGGRRARNPLSWLSRGKLLDNLRRSLVAPAAFALLLIGWLCSPTPLRWTLWLLVLWLLPGLCSAVYALAHPPEGLGLRHHARQVGMGLRQHLLRTGVVLACLPFEAGLQLAAIARTLVRMTITQRHLLQWAPSSEVERSARSGNAEQQLMAGAACSAALVIAAVAWWAPLALWTALPLGLAWMGAPWLMAWLGEQPAAPVAQLSQEQRDFLGGLSRRTWAFFESHCTAQHHWLPPDNVQEYPVTVVANRTSPTNIGLGLLANLAAYDLGYLTVAGVMSRVANTLTTLEALPRYRGHFYNWYDTETLVPLLPRYVSTVDSGNLVGHLLTLRQGLLALVDAPAVSMAVFDGLADTLSVLTLQAQPRSDAATAALSAMTHSVQAIRNQPTPTLHQADEALRLLLAQSQLILASMPSGGEDEQPWPQRLVSSCKAALAELGHCAAALASTDPHAAQTPGDAVATLRQLANGSHAPSVQTWAAKRVLELQRLAHIAGQLAQMDYDFLYSPAQQLLSIGYNVDDHRLDSGRYDLLASEARLGIFVAIAQGKLPQESWFALGRTLTDTGAEPTLLSWSGSMFEYLMPDLVMPSYPQTLLSRSMRGAVQAQIRYGTARAVPWGVSESGYNTVDTRRNYQYRAFGVPGLGLKRGLGQDLVIAPYASAMALMVEPDAACRNLQQLQALGFDGRFGLYEAIDYTPSRVPRGEQHALVRSFMSHHQGMALLALDHVLRDAPMQRRFVADPQFQATLLLLQERAPRAGVYVKGLVEAAERPVATEAGMALRIHRDPNLPQPALQLLSNGRYHGMLTSAGGGYSRARDMAVTRWREDGTRDHWGTFCYLRDVDSGAVWSATHQPTCVPVERYEAIFSDAKAEFKGSHQRYDSHLEIAISAEDDVELRRLRIRNRSRQTRVIEITTYAEVVLAPAQADEAHPAFSNLFVQTEILADKQALLCTRRPRGHDEAQPWMLHLVAVHDADVATISYETDRAAFVGRGRSTRNPLALREHASLSGTAGSVLDPIVAIRCRISLAPDQQAQVDMVYGVGTQRAACTALIDKYRDRRLADRVFDLALTQSQVTRRQINASLEDAMLYERLAARVLFVDPQLRADNEVLLHNHRGQSALWSHAISGDLPIVLLRITDPDNLDLVRQLVQAHAYWRLKGLRADLVIWNESQAGYRQQLQDAILGLIAADPEANVLDRPGGIFVRAIEHISQEDRVLLQTVARAILSDANGTLDAQLQRHPSARAHPPLLEPIRQPDSADELASTHAAYLDKTLQAAAEEPVLFDNGLGAFAADGREYRITLDEGIATPAPWCNVMANAQFGSVVSDSSPGYSWAENAHEFRLTPWHNDPVGDASSEAFYLRDEDTGQVWSPMALPCRGSGRYTVRHGFGYSVYSHIEHGIGSELWVFVDVERPIKYSHLRLKNLSGRPRRLSVTGYVEWVLGDIRTRSQLHVVSEVDLGSSVLTARNPYNTEFDGRVAFFDADAPSRSITADRNEFLGRNGSLAAPAALTRQRLSGRVGTGLDPCAAIQLPVTLAAEQSFETVFRLGAAVDRESALTLARQSRGVAAAHTALLAVRAHWQQILGTVQVTTPDPAVDLLANGWLLYQTIACRFLARSGYYQSGGAYGFRDQLQDSMAMVHAQPALTRAHLLRCAAHQFVQGDVQHWWHPPQDRGVRTQCSDDFLWLPQALCRYLDVTADVSVLDERVSFIDGRALKPDEESYYDLPHITGNVQSLYAHGVLALQRGMARLGERGLPLIGSGDWNDGMNRVGKDGKGESVWLGFFLYNTLLRFADVAVQRDDAVFAATCRAHAHALRTALEQHAWDGRWYRRAWFDDGTPLGSSDSDECRIDSLSQSWAVLSGAMDPARSAQAMEAMRQQLVDVETGIVKLLVPPFDHTEHDPGYIRGYVPGVRENGGQYTHAAVWATMAFAHLGDSARAWQLAGMINPIHHARDAAGVQRYKAEPYVLAADVYAVAPHAGRGGWSWYTGAAGWMYRLLTESLLGLQRHGERMHIVPCIPASWPEYQLRYRFGSSTYVIDVTQRPGVEARLEIDGVMQAELAFTLIDDGAVHAVALDWPGDAT</sequence>
<dbReference type="InterPro" id="IPR008928">
    <property type="entry name" value="6-hairpin_glycosidase_sf"/>
</dbReference>
<name>A0A6V7BA97_9XANT</name>
<dbReference type="InterPro" id="IPR010383">
    <property type="entry name" value="Glyco_hydrolase_94_b-supersand"/>
</dbReference>
<proteinExistence type="predicted"/>
<dbReference type="Gene3D" id="2.70.98.40">
    <property type="entry name" value="Glycoside hydrolase, family 65, N-terminal domain"/>
    <property type="match status" value="2"/>
</dbReference>
<feature type="transmembrane region" description="Helical" evidence="3">
    <location>
        <begin position="861"/>
        <end position="882"/>
    </location>
</feature>
<organism evidence="7">
    <name type="scientific">Xanthomonas hortorum pv. pelargonii</name>
    <dbReference type="NCBI Taxonomy" id="453602"/>
    <lineage>
        <taxon>Bacteria</taxon>
        <taxon>Pseudomonadati</taxon>
        <taxon>Pseudomonadota</taxon>
        <taxon>Gammaproteobacteria</taxon>
        <taxon>Lysobacterales</taxon>
        <taxon>Lysobacteraceae</taxon>
        <taxon>Xanthomonas</taxon>
    </lineage>
</organism>